<name>A0A6A5T6B3_9PLEO</name>
<gene>
    <name evidence="1" type="ORF">EJ02DRAFT_3302</name>
</gene>
<proteinExistence type="predicted"/>
<evidence type="ECO:0000313" key="2">
    <source>
        <dbReference type="Proteomes" id="UP000800038"/>
    </source>
</evidence>
<organism evidence="1 2">
    <name type="scientific">Clathrospora elynae</name>
    <dbReference type="NCBI Taxonomy" id="706981"/>
    <lineage>
        <taxon>Eukaryota</taxon>
        <taxon>Fungi</taxon>
        <taxon>Dikarya</taxon>
        <taxon>Ascomycota</taxon>
        <taxon>Pezizomycotina</taxon>
        <taxon>Dothideomycetes</taxon>
        <taxon>Pleosporomycetidae</taxon>
        <taxon>Pleosporales</taxon>
        <taxon>Diademaceae</taxon>
        <taxon>Clathrospora</taxon>
    </lineage>
</organism>
<evidence type="ECO:0000313" key="1">
    <source>
        <dbReference type="EMBL" id="KAF1947730.1"/>
    </source>
</evidence>
<reference evidence="1" key="1">
    <citation type="journal article" date="2020" name="Stud. Mycol.">
        <title>101 Dothideomycetes genomes: a test case for predicting lifestyles and emergence of pathogens.</title>
        <authorList>
            <person name="Haridas S."/>
            <person name="Albert R."/>
            <person name="Binder M."/>
            <person name="Bloem J."/>
            <person name="Labutti K."/>
            <person name="Salamov A."/>
            <person name="Andreopoulos B."/>
            <person name="Baker S."/>
            <person name="Barry K."/>
            <person name="Bills G."/>
            <person name="Bluhm B."/>
            <person name="Cannon C."/>
            <person name="Castanera R."/>
            <person name="Culley D."/>
            <person name="Daum C."/>
            <person name="Ezra D."/>
            <person name="Gonzalez J."/>
            <person name="Henrissat B."/>
            <person name="Kuo A."/>
            <person name="Liang C."/>
            <person name="Lipzen A."/>
            <person name="Lutzoni F."/>
            <person name="Magnuson J."/>
            <person name="Mondo S."/>
            <person name="Nolan M."/>
            <person name="Ohm R."/>
            <person name="Pangilinan J."/>
            <person name="Park H.-J."/>
            <person name="Ramirez L."/>
            <person name="Alfaro M."/>
            <person name="Sun H."/>
            <person name="Tritt A."/>
            <person name="Yoshinaga Y."/>
            <person name="Zwiers L.-H."/>
            <person name="Turgeon B."/>
            <person name="Goodwin S."/>
            <person name="Spatafora J."/>
            <person name="Crous P."/>
            <person name="Grigoriev I."/>
        </authorList>
    </citation>
    <scope>NUCLEOTIDE SEQUENCE</scope>
    <source>
        <strain evidence="1">CBS 161.51</strain>
    </source>
</reference>
<dbReference type="EMBL" id="ML975997">
    <property type="protein sequence ID" value="KAF1947730.1"/>
    <property type="molecule type" value="Genomic_DNA"/>
</dbReference>
<keyword evidence="2" id="KW-1185">Reference proteome</keyword>
<dbReference type="Proteomes" id="UP000800038">
    <property type="component" value="Unassembled WGS sequence"/>
</dbReference>
<protein>
    <submittedName>
        <fullName evidence="1">Uncharacterized protein</fullName>
    </submittedName>
</protein>
<sequence length="73" mass="8155">MWHFHLYIGMAMPRPGQTPHRFVDICQTQCLHSRHRPRVQGLIPHAIAQPCSLCCLASAHIVAPWSTAGGVEE</sequence>
<dbReference type="AlphaFoldDB" id="A0A6A5T6B3"/>
<accession>A0A6A5T6B3</accession>